<dbReference type="Pfam" id="PF13714">
    <property type="entry name" value="PEP_mutase"/>
    <property type="match status" value="1"/>
</dbReference>
<comment type="caution">
    <text evidence="1">The sequence shown here is derived from an EMBL/GenBank/DDBJ whole genome shotgun (WGS) entry which is preliminary data.</text>
</comment>
<dbReference type="PANTHER" id="PTHR42905">
    <property type="entry name" value="PHOSPHOENOLPYRUVATE CARBOXYLASE"/>
    <property type="match status" value="1"/>
</dbReference>
<dbReference type="InterPro" id="IPR015813">
    <property type="entry name" value="Pyrv/PenolPyrv_kinase-like_dom"/>
</dbReference>
<organism evidence="1 2">
    <name type="scientific">Fulvivirga kasyanovii</name>
    <dbReference type="NCBI Taxonomy" id="396812"/>
    <lineage>
        <taxon>Bacteria</taxon>
        <taxon>Pseudomonadati</taxon>
        <taxon>Bacteroidota</taxon>
        <taxon>Cytophagia</taxon>
        <taxon>Cytophagales</taxon>
        <taxon>Fulvivirgaceae</taxon>
        <taxon>Fulvivirga</taxon>
    </lineage>
</organism>
<proteinExistence type="predicted"/>
<dbReference type="GO" id="GO:0016829">
    <property type="term" value="F:lyase activity"/>
    <property type="evidence" value="ECO:0007669"/>
    <property type="project" value="UniProtKB-KW"/>
</dbReference>
<gene>
    <name evidence="1" type="ORF">E1163_02420</name>
</gene>
<evidence type="ECO:0000313" key="1">
    <source>
        <dbReference type="EMBL" id="MTI23796.1"/>
    </source>
</evidence>
<accession>A0ABW9RIH9</accession>
<evidence type="ECO:0000313" key="2">
    <source>
        <dbReference type="Proteomes" id="UP000798808"/>
    </source>
</evidence>
<reference evidence="1 2" key="1">
    <citation type="submission" date="2019-02" db="EMBL/GenBank/DDBJ databases">
        <authorList>
            <person name="Goldberg S.R."/>
            <person name="Haltli B.A."/>
            <person name="Correa H."/>
            <person name="Russell K.G."/>
        </authorList>
    </citation>
    <scope>NUCLEOTIDE SEQUENCE [LARGE SCALE GENOMIC DNA]</scope>
    <source>
        <strain evidence="1 2">JCM 16186</strain>
    </source>
</reference>
<dbReference type="Gene3D" id="3.20.20.60">
    <property type="entry name" value="Phosphoenolpyruvate-binding domains"/>
    <property type="match status" value="1"/>
</dbReference>
<dbReference type="CDD" id="cd00377">
    <property type="entry name" value="ICL_PEPM"/>
    <property type="match status" value="1"/>
</dbReference>
<keyword evidence="2" id="KW-1185">Reference proteome</keyword>
<keyword evidence="1" id="KW-0456">Lyase</keyword>
<dbReference type="PANTHER" id="PTHR42905:SF16">
    <property type="entry name" value="CARBOXYPHOSPHONOENOLPYRUVATE PHOSPHONOMUTASE-LIKE PROTEIN (AFU_ORTHOLOGUE AFUA_5G07230)"/>
    <property type="match status" value="1"/>
</dbReference>
<name>A0ABW9RIH9_9BACT</name>
<dbReference type="Proteomes" id="UP000798808">
    <property type="component" value="Unassembled WGS sequence"/>
</dbReference>
<dbReference type="InterPro" id="IPR040442">
    <property type="entry name" value="Pyrv_kinase-like_dom_sf"/>
</dbReference>
<sequence>MDFKELHYNDTPLLLGNVWDVPGAKIFEKLKYHAIGTSSAAIAHMLGYDDGEQIPFSELQYVVNRIISSTSLPVSVDIENGYGRDAAEVVENIKALHQLGIAGINIEDSVIDDQGSRQLLGPTAFSEIITAINRYKTEAKNNLFVNVRTDAFLIGIDNALEETLNRLPFYENAGADGIFVPCIELADDINKVVKATRLPVNVMCMPNLPGFEELQKLGVKRISMGNFLHQAIGNQLEQRIISISANKSFKPVF</sequence>
<dbReference type="RefSeq" id="WP_155169104.1">
    <property type="nucleotide sequence ID" value="NZ_BAAAFL010000053.1"/>
</dbReference>
<dbReference type="EMBL" id="SMLW01000304">
    <property type="protein sequence ID" value="MTI23796.1"/>
    <property type="molecule type" value="Genomic_DNA"/>
</dbReference>
<protein>
    <submittedName>
        <fullName evidence="1">Isocitrate lyase/phosphoenolpyruvate mutase family protein</fullName>
    </submittedName>
</protein>
<dbReference type="InterPro" id="IPR039556">
    <property type="entry name" value="ICL/PEPM"/>
</dbReference>
<dbReference type="SUPFAM" id="SSF51621">
    <property type="entry name" value="Phosphoenolpyruvate/pyruvate domain"/>
    <property type="match status" value="1"/>
</dbReference>